<evidence type="ECO:0000256" key="3">
    <source>
        <dbReference type="ARBA" id="ARBA00022475"/>
    </source>
</evidence>
<feature type="transmembrane region" description="Helical" evidence="7">
    <location>
        <begin position="90"/>
        <end position="108"/>
    </location>
</feature>
<dbReference type="PANTHER" id="PTHR33452">
    <property type="entry name" value="OXIDOREDUCTASE CATD-RELATED"/>
    <property type="match status" value="1"/>
</dbReference>
<reference evidence="8 9" key="1">
    <citation type="journal article" date="2017" name="Curr. Microbiol.">
        <title>Mucilaginibacter ginsenosidivorans sp. nov., Isolated from Soil of Ginseng Field.</title>
        <authorList>
            <person name="Kim M.M."/>
            <person name="Siddiqi M.Z."/>
            <person name="Im W.T."/>
        </authorList>
    </citation>
    <scope>NUCLEOTIDE SEQUENCE [LARGE SCALE GENOMIC DNA]</scope>
    <source>
        <strain evidence="8 9">Gsoil 3017</strain>
    </source>
</reference>
<dbReference type="InterPro" id="IPR051907">
    <property type="entry name" value="DoxX-like_oxidoreductase"/>
</dbReference>
<evidence type="ECO:0000256" key="7">
    <source>
        <dbReference type="SAM" id="Phobius"/>
    </source>
</evidence>
<organism evidence="8 9">
    <name type="scientific">Mucilaginibacter ginsenosidivorans</name>
    <dbReference type="NCBI Taxonomy" id="398053"/>
    <lineage>
        <taxon>Bacteria</taxon>
        <taxon>Pseudomonadati</taxon>
        <taxon>Bacteroidota</taxon>
        <taxon>Sphingobacteriia</taxon>
        <taxon>Sphingobacteriales</taxon>
        <taxon>Sphingobacteriaceae</taxon>
        <taxon>Mucilaginibacter</taxon>
    </lineage>
</organism>
<evidence type="ECO:0000256" key="4">
    <source>
        <dbReference type="ARBA" id="ARBA00022692"/>
    </source>
</evidence>
<evidence type="ECO:0000256" key="6">
    <source>
        <dbReference type="ARBA" id="ARBA00023136"/>
    </source>
</evidence>
<dbReference type="GO" id="GO:0005886">
    <property type="term" value="C:plasma membrane"/>
    <property type="evidence" value="ECO:0007669"/>
    <property type="project" value="UniProtKB-SubCell"/>
</dbReference>
<keyword evidence="9" id="KW-1185">Reference proteome</keyword>
<accession>A0A5B8USD0</accession>
<dbReference type="OrthoDB" id="680764at2"/>
<keyword evidence="3" id="KW-1003">Cell membrane</keyword>
<evidence type="ECO:0000313" key="8">
    <source>
        <dbReference type="EMBL" id="QEC61879.1"/>
    </source>
</evidence>
<evidence type="ECO:0000256" key="2">
    <source>
        <dbReference type="ARBA" id="ARBA00006679"/>
    </source>
</evidence>
<evidence type="ECO:0000256" key="1">
    <source>
        <dbReference type="ARBA" id="ARBA00004651"/>
    </source>
</evidence>
<dbReference type="RefSeq" id="WP_147030456.1">
    <property type="nucleotide sequence ID" value="NZ_CP042436.1"/>
</dbReference>
<comment type="similarity">
    <text evidence="2">Belongs to the DoxX family.</text>
</comment>
<evidence type="ECO:0000256" key="5">
    <source>
        <dbReference type="ARBA" id="ARBA00022989"/>
    </source>
</evidence>
<protein>
    <submittedName>
        <fullName evidence="8">DoxX family protein</fullName>
    </submittedName>
</protein>
<keyword evidence="4 7" id="KW-0812">Transmembrane</keyword>
<dbReference type="EMBL" id="CP042436">
    <property type="protein sequence ID" value="QEC61879.1"/>
    <property type="molecule type" value="Genomic_DNA"/>
</dbReference>
<name>A0A5B8USD0_9SPHI</name>
<dbReference type="Pfam" id="PF07681">
    <property type="entry name" value="DoxX"/>
    <property type="match status" value="1"/>
</dbReference>
<dbReference type="Proteomes" id="UP000321479">
    <property type="component" value="Chromosome"/>
</dbReference>
<dbReference type="PANTHER" id="PTHR33452:SF1">
    <property type="entry name" value="INNER MEMBRANE PROTEIN YPHA-RELATED"/>
    <property type="match status" value="1"/>
</dbReference>
<gene>
    <name evidence="8" type="ORF">FRZ54_04525</name>
</gene>
<sequence>MDIVHRIETWGDGHHPRFFDAVRIALGIFLMMKGIAFMQNISDLQYIMENQADISLPPAILIAVVYYAAFIHMAGGTLIALGIFTRLSCVLQLPVVFGAVFFVNLLLSPVNTELWASIVCLALLIVFMIIGSGKASLENFFKTIRN</sequence>
<feature type="transmembrane region" description="Helical" evidence="7">
    <location>
        <begin position="114"/>
        <end position="137"/>
    </location>
</feature>
<keyword evidence="5 7" id="KW-1133">Transmembrane helix</keyword>
<evidence type="ECO:0000313" key="9">
    <source>
        <dbReference type="Proteomes" id="UP000321479"/>
    </source>
</evidence>
<proteinExistence type="inferred from homology"/>
<dbReference type="AlphaFoldDB" id="A0A5B8USD0"/>
<dbReference type="KEGG" id="mgin:FRZ54_04525"/>
<keyword evidence="6 7" id="KW-0472">Membrane</keyword>
<feature type="transmembrane region" description="Helical" evidence="7">
    <location>
        <begin position="21"/>
        <end position="39"/>
    </location>
</feature>
<dbReference type="InterPro" id="IPR032808">
    <property type="entry name" value="DoxX"/>
</dbReference>
<feature type="transmembrane region" description="Helical" evidence="7">
    <location>
        <begin position="59"/>
        <end position="83"/>
    </location>
</feature>
<comment type="subcellular location">
    <subcellularLocation>
        <location evidence="1">Cell membrane</location>
        <topology evidence="1">Multi-pass membrane protein</topology>
    </subcellularLocation>
</comment>